<reference evidence="1" key="1">
    <citation type="journal article" date="2020" name="Nat. Commun.">
        <title>Large-scale genome sequencing of mycorrhizal fungi provides insights into the early evolution of symbiotic traits.</title>
        <authorList>
            <person name="Miyauchi S."/>
            <person name="Kiss E."/>
            <person name="Kuo A."/>
            <person name="Drula E."/>
            <person name="Kohler A."/>
            <person name="Sanchez-Garcia M."/>
            <person name="Morin E."/>
            <person name="Andreopoulos B."/>
            <person name="Barry K.W."/>
            <person name="Bonito G."/>
            <person name="Buee M."/>
            <person name="Carver A."/>
            <person name="Chen C."/>
            <person name="Cichocki N."/>
            <person name="Clum A."/>
            <person name="Culley D."/>
            <person name="Crous P.W."/>
            <person name="Fauchery L."/>
            <person name="Girlanda M."/>
            <person name="Hayes R.D."/>
            <person name="Keri Z."/>
            <person name="LaButti K."/>
            <person name="Lipzen A."/>
            <person name="Lombard V."/>
            <person name="Magnuson J."/>
            <person name="Maillard F."/>
            <person name="Murat C."/>
            <person name="Nolan M."/>
            <person name="Ohm R.A."/>
            <person name="Pangilinan J."/>
            <person name="Pereira M.F."/>
            <person name="Perotto S."/>
            <person name="Peter M."/>
            <person name="Pfister S."/>
            <person name="Riley R."/>
            <person name="Sitrit Y."/>
            <person name="Stielow J.B."/>
            <person name="Szollosi G."/>
            <person name="Zifcakova L."/>
            <person name="Stursova M."/>
            <person name="Spatafora J.W."/>
            <person name="Tedersoo L."/>
            <person name="Vaario L.M."/>
            <person name="Yamada A."/>
            <person name="Yan M."/>
            <person name="Wang P."/>
            <person name="Xu J."/>
            <person name="Bruns T."/>
            <person name="Baldrian P."/>
            <person name="Vilgalys R."/>
            <person name="Dunand C."/>
            <person name="Henrissat B."/>
            <person name="Grigoriev I.V."/>
            <person name="Hibbett D."/>
            <person name="Nagy L.G."/>
            <person name="Martin F.M."/>
        </authorList>
    </citation>
    <scope>NUCLEOTIDE SEQUENCE</scope>
    <source>
        <strain evidence="1">UP504</strain>
    </source>
</reference>
<evidence type="ECO:0000313" key="1">
    <source>
        <dbReference type="EMBL" id="KAF9511444.1"/>
    </source>
</evidence>
<dbReference type="Proteomes" id="UP000886523">
    <property type="component" value="Unassembled WGS sequence"/>
</dbReference>
<organism evidence="1 2">
    <name type="scientific">Hydnum rufescens UP504</name>
    <dbReference type="NCBI Taxonomy" id="1448309"/>
    <lineage>
        <taxon>Eukaryota</taxon>
        <taxon>Fungi</taxon>
        <taxon>Dikarya</taxon>
        <taxon>Basidiomycota</taxon>
        <taxon>Agaricomycotina</taxon>
        <taxon>Agaricomycetes</taxon>
        <taxon>Cantharellales</taxon>
        <taxon>Hydnaceae</taxon>
        <taxon>Hydnum</taxon>
    </lineage>
</organism>
<gene>
    <name evidence="1" type="ORF">BS47DRAFT_1346773</name>
</gene>
<dbReference type="EMBL" id="MU129000">
    <property type="protein sequence ID" value="KAF9511444.1"/>
    <property type="molecule type" value="Genomic_DNA"/>
</dbReference>
<keyword evidence="2" id="KW-1185">Reference proteome</keyword>
<protein>
    <submittedName>
        <fullName evidence="1">Uncharacterized protein</fullName>
    </submittedName>
</protein>
<accession>A0A9P6ASX4</accession>
<proteinExistence type="predicted"/>
<dbReference type="AlphaFoldDB" id="A0A9P6ASX4"/>
<evidence type="ECO:0000313" key="2">
    <source>
        <dbReference type="Proteomes" id="UP000886523"/>
    </source>
</evidence>
<comment type="caution">
    <text evidence="1">The sequence shown here is derived from an EMBL/GenBank/DDBJ whole genome shotgun (WGS) entry which is preliminary data.</text>
</comment>
<name>A0A9P6ASX4_9AGAM</name>
<sequence length="118" mass="13369">MSDARSILLMVSEVFGPSGILRYASERTLGQITAVALFIIRMINDSHITPYLEGDQTDYILFLKDFACALHDAAIDERHNLAIYSQFVREQLCSPSQSFQNDTELPVFLLERAFRPLA</sequence>